<name>J9PJ47_9CUCU</name>
<proteinExistence type="inferred from homology"/>
<evidence type="ECO:0000313" key="12">
    <source>
        <dbReference type="EMBL" id="AEP27733.1"/>
    </source>
</evidence>
<evidence type="ECO:0000256" key="3">
    <source>
        <dbReference type="ARBA" id="ARBA00016612"/>
    </source>
</evidence>
<dbReference type="EMBL" id="JN163970">
    <property type="protein sequence ID" value="AEP27733.1"/>
    <property type="molecule type" value="Genomic_DNA"/>
</dbReference>
<dbReference type="Pfam" id="PF00420">
    <property type="entry name" value="Oxidored_q2"/>
    <property type="match status" value="1"/>
</dbReference>
<geneLocation type="mitochondrion" evidence="12"/>
<evidence type="ECO:0000256" key="2">
    <source>
        <dbReference type="ARBA" id="ARBA00010519"/>
    </source>
</evidence>
<feature type="transmembrane region" description="Helical" evidence="11">
    <location>
        <begin position="27"/>
        <end position="45"/>
    </location>
</feature>
<reference evidence="12" key="2">
    <citation type="journal article" date="2013" name="Mol. Phylogenet. Evol.">
        <title>Mitogenome sequences stabilize the phylogenetics of weevils (Curculionoidea) and establish the monophyly of larval ectophagy.</title>
        <authorList>
            <person name="Haran J."/>
            <person name="Timmermans M.J."/>
            <person name="Vogler A.P."/>
        </authorList>
    </citation>
    <scope>NUCLEOTIDE SEQUENCE</scope>
</reference>
<protein>
    <recommendedName>
        <fullName evidence="3">NADH-ubiquinone oxidoreductase chain 4L</fullName>
    </recommendedName>
    <alternativeName>
        <fullName evidence="9">NADH dehydrogenase subunit 4L</fullName>
    </alternativeName>
</protein>
<organism evidence="12">
    <name type="scientific">Brachycerus muricatus</name>
    <dbReference type="NCBI Taxonomy" id="159793"/>
    <lineage>
        <taxon>Eukaryota</taxon>
        <taxon>Metazoa</taxon>
        <taxon>Ecdysozoa</taxon>
        <taxon>Arthropoda</taxon>
        <taxon>Hexapoda</taxon>
        <taxon>Insecta</taxon>
        <taxon>Pterygota</taxon>
        <taxon>Neoptera</taxon>
        <taxon>Endopterygota</taxon>
        <taxon>Coleoptera</taxon>
        <taxon>Polyphaga</taxon>
        <taxon>Cucujiformia</taxon>
        <taxon>Brachyceridae</taxon>
        <taxon>Brachycerinae</taxon>
        <taxon>Brachycerus</taxon>
    </lineage>
</organism>
<dbReference type="Gene3D" id="1.10.287.3510">
    <property type="match status" value="1"/>
</dbReference>
<evidence type="ECO:0000256" key="8">
    <source>
        <dbReference type="ARBA" id="ARBA00023136"/>
    </source>
</evidence>
<dbReference type="InterPro" id="IPR039428">
    <property type="entry name" value="NUOK/Mnh_C1-like"/>
</dbReference>
<keyword evidence="6 11" id="KW-1133">Transmembrane helix</keyword>
<keyword evidence="4 11" id="KW-0812">Transmembrane</keyword>
<keyword evidence="8 11" id="KW-0472">Membrane</keyword>
<keyword evidence="5" id="KW-1278">Translocase</keyword>
<gene>
    <name evidence="12" type="primary">ND4L</name>
</gene>
<feature type="transmembrane region" description="Helical" evidence="11">
    <location>
        <begin position="5"/>
        <end position="21"/>
    </location>
</feature>
<evidence type="ECO:0000256" key="6">
    <source>
        <dbReference type="ARBA" id="ARBA00022989"/>
    </source>
</evidence>
<evidence type="ECO:0000256" key="10">
    <source>
        <dbReference type="ARBA" id="ARBA00049551"/>
    </source>
</evidence>
<evidence type="ECO:0000256" key="5">
    <source>
        <dbReference type="ARBA" id="ARBA00022967"/>
    </source>
</evidence>
<sequence>MMMYLLACYMMFLSGMIVYIHKCNHLLIMLLSLEFISVSIYMILFKVMSFSGNYYFSLVYLTMVVCESALGLSLLVSMIRTHGNDYILTFSSLW</sequence>
<reference evidence="12" key="1">
    <citation type="submission" date="2011-06" db="EMBL/GenBank/DDBJ databases">
        <authorList>
            <person name="Haran J.M."/>
            <person name="Timmermans M.J.T.N."/>
            <person name="Vogler A.P."/>
        </authorList>
    </citation>
    <scope>NUCLEOTIDE SEQUENCE</scope>
</reference>
<dbReference type="AlphaFoldDB" id="J9PJ47"/>
<evidence type="ECO:0000256" key="11">
    <source>
        <dbReference type="SAM" id="Phobius"/>
    </source>
</evidence>
<evidence type="ECO:0000256" key="9">
    <source>
        <dbReference type="ARBA" id="ARBA00031586"/>
    </source>
</evidence>
<comment type="similarity">
    <text evidence="2">Belongs to the complex I subunit 4L family.</text>
</comment>
<accession>J9PJ47</accession>
<keyword evidence="12" id="KW-0496">Mitochondrion</keyword>
<dbReference type="GO" id="GO:0016020">
    <property type="term" value="C:membrane"/>
    <property type="evidence" value="ECO:0007669"/>
    <property type="project" value="UniProtKB-SubCell"/>
</dbReference>
<keyword evidence="7" id="KW-0520">NAD</keyword>
<feature type="transmembrane region" description="Helical" evidence="11">
    <location>
        <begin position="57"/>
        <end position="79"/>
    </location>
</feature>
<dbReference type="GO" id="GO:0008137">
    <property type="term" value="F:NADH dehydrogenase (ubiquinone) activity"/>
    <property type="evidence" value="ECO:0007669"/>
    <property type="project" value="UniProtKB-EC"/>
</dbReference>
<comment type="catalytic activity">
    <reaction evidence="10">
        <text>a ubiquinone + NADH + 5 H(+)(in) = a ubiquinol + NAD(+) + 4 H(+)(out)</text>
        <dbReference type="Rhea" id="RHEA:29091"/>
        <dbReference type="Rhea" id="RHEA-COMP:9565"/>
        <dbReference type="Rhea" id="RHEA-COMP:9566"/>
        <dbReference type="ChEBI" id="CHEBI:15378"/>
        <dbReference type="ChEBI" id="CHEBI:16389"/>
        <dbReference type="ChEBI" id="CHEBI:17976"/>
        <dbReference type="ChEBI" id="CHEBI:57540"/>
        <dbReference type="ChEBI" id="CHEBI:57945"/>
        <dbReference type="EC" id="7.1.1.2"/>
    </reaction>
</comment>
<evidence type="ECO:0000256" key="4">
    <source>
        <dbReference type="ARBA" id="ARBA00022692"/>
    </source>
</evidence>
<comment type="subcellular location">
    <subcellularLocation>
        <location evidence="1">Membrane</location>
        <topology evidence="1">Multi-pass membrane protein</topology>
    </subcellularLocation>
</comment>
<evidence type="ECO:0000256" key="7">
    <source>
        <dbReference type="ARBA" id="ARBA00023027"/>
    </source>
</evidence>
<evidence type="ECO:0000256" key="1">
    <source>
        <dbReference type="ARBA" id="ARBA00004141"/>
    </source>
</evidence>